<evidence type="ECO:0000256" key="1">
    <source>
        <dbReference type="SAM" id="MobiDB-lite"/>
    </source>
</evidence>
<feature type="region of interest" description="Disordered" evidence="1">
    <location>
        <begin position="86"/>
        <end position="107"/>
    </location>
</feature>
<feature type="compositionally biased region" description="Basic and acidic residues" evidence="1">
    <location>
        <begin position="86"/>
        <end position="99"/>
    </location>
</feature>
<dbReference type="AlphaFoldDB" id="A0A7W6S247"/>
<evidence type="ECO:0000313" key="2">
    <source>
        <dbReference type="EMBL" id="MBB4287336.1"/>
    </source>
</evidence>
<dbReference type="EMBL" id="JACIGI010000034">
    <property type="protein sequence ID" value="MBB4287336.1"/>
    <property type="molecule type" value="Genomic_DNA"/>
</dbReference>
<gene>
    <name evidence="2" type="ORF">GGD88_003083</name>
</gene>
<protein>
    <submittedName>
        <fullName evidence="2">Uncharacterized protein</fullName>
    </submittedName>
</protein>
<proteinExistence type="predicted"/>
<organism evidence="2 3">
    <name type="scientific">Roseospira goensis</name>
    <dbReference type="NCBI Taxonomy" id="391922"/>
    <lineage>
        <taxon>Bacteria</taxon>
        <taxon>Pseudomonadati</taxon>
        <taxon>Pseudomonadota</taxon>
        <taxon>Alphaproteobacteria</taxon>
        <taxon>Rhodospirillales</taxon>
        <taxon>Rhodospirillaceae</taxon>
        <taxon>Roseospira</taxon>
    </lineage>
</organism>
<comment type="caution">
    <text evidence="2">The sequence shown here is derived from an EMBL/GenBank/DDBJ whole genome shotgun (WGS) entry which is preliminary data.</text>
</comment>
<dbReference type="RefSeq" id="WP_184436976.1">
    <property type="nucleotide sequence ID" value="NZ_JACIGI010000034.1"/>
</dbReference>
<name>A0A7W6S247_9PROT</name>
<reference evidence="2 3" key="1">
    <citation type="submission" date="2020-08" db="EMBL/GenBank/DDBJ databases">
        <title>Genome sequencing of Purple Non-Sulfur Bacteria from various extreme environments.</title>
        <authorList>
            <person name="Mayer M."/>
        </authorList>
    </citation>
    <scope>NUCLEOTIDE SEQUENCE [LARGE SCALE GENOMIC DNA]</scope>
    <source>
        <strain evidence="2 3">JA135</strain>
    </source>
</reference>
<evidence type="ECO:0000313" key="3">
    <source>
        <dbReference type="Proteomes" id="UP000555728"/>
    </source>
</evidence>
<keyword evidence="3" id="KW-1185">Reference proteome</keyword>
<sequence length="107" mass="11988">MKTLSKEAFRALLLRVMFAGRHCDAATCPAMRRLRHRIVGIPFGTSNVTVLNRIADACREEHERVGGCVALADLLRRYEALHDQYIGDDRTDGRPDIKRNGAPRAAD</sequence>
<dbReference type="Proteomes" id="UP000555728">
    <property type="component" value="Unassembled WGS sequence"/>
</dbReference>
<accession>A0A7W6S247</accession>